<organism evidence="1 2">
    <name type="scientific">Edhazardia aedis (strain USNM 41457)</name>
    <name type="common">Microsporidian parasite</name>
    <dbReference type="NCBI Taxonomy" id="1003232"/>
    <lineage>
        <taxon>Eukaryota</taxon>
        <taxon>Fungi</taxon>
        <taxon>Fungi incertae sedis</taxon>
        <taxon>Microsporidia</taxon>
        <taxon>Edhazardia</taxon>
    </lineage>
</organism>
<comment type="caution">
    <text evidence="1">The sequence shown here is derived from an EMBL/GenBank/DDBJ whole genome shotgun (WGS) entry which is preliminary data.</text>
</comment>
<keyword evidence="2" id="KW-1185">Reference proteome</keyword>
<reference evidence="1 2" key="1">
    <citation type="submission" date="2011-08" db="EMBL/GenBank/DDBJ databases">
        <authorList>
            <person name="Liu Z.J."/>
            <person name="Shi F.L."/>
            <person name="Lu J.Q."/>
            <person name="Li M."/>
            <person name="Wang Z.L."/>
        </authorList>
    </citation>
    <scope>NUCLEOTIDE SEQUENCE [LARGE SCALE GENOMIC DNA]</scope>
    <source>
        <strain evidence="1 2">USNM 41457</strain>
    </source>
</reference>
<dbReference type="OrthoDB" id="10255522at2759"/>
<accession>J9DFZ2</accession>
<dbReference type="EMBL" id="AFBI03000143">
    <property type="protein sequence ID" value="EJW01525.1"/>
    <property type="molecule type" value="Genomic_DNA"/>
</dbReference>
<dbReference type="HOGENOM" id="CLU_1387174_0_0_1"/>
<gene>
    <name evidence="1" type="ORF">EDEG_03901</name>
</gene>
<feature type="non-terminal residue" evidence="1">
    <location>
        <position position="1"/>
    </location>
</feature>
<evidence type="ECO:0000313" key="2">
    <source>
        <dbReference type="Proteomes" id="UP000003163"/>
    </source>
</evidence>
<dbReference type="Proteomes" id="UP000003163">
    <property type="component" value="Unassembled WGS sequence"/>
</dbReference>
<dbReference type="AlphaFoldDB" id="J9DFZ2"/>
<protein>
    <submittedName>
        <fullName evidence="1">Uncharacterized protein</fullName>
    </submittedName>
</protein>
<dbReference type="InParanoid" id="J9DFZ2"/>
<proteinExistence type="predicted"/>
<dbReference type="VEuPathDB" id="MicrosporidiaDB:EDEG_03901"/>
<evidence type="ECO:0000313" key="1">
    <source>
        <dbReference type="EMBL" id="EJW01525.1"/>
    </source>
</evidence>
<reference evidence="2" key="2">
    <citation type="submission" date="2015-07" db="EMBL/GenBank/DDBJ databases">
        <title>Contrasting host-pathogen interactions and genome evolution in two generalist and specialist microsporidian pathogens of mosquitoes.</title>
        <authorList>
            <consortium name="The Broad Institute Genomics Platform"/>
            <consortium name="The Broad Institute Genome Sequencing Center for Infectious Disease"/>
            <person name="Cuomo C.A."/>
            <person name="Sanscrainte N.D."/>
            <person name="Goldberg J.M."/>
            <person name="Heiman D."/>
            <person name="Young S."/>
            <person name="Zeng Q."/>
            <person name="Becnel J.J."/>
            <person name="Birren B.W."/>
        </authorList>
    </citation>
    <scope>NUCLEOTIDE SEQUENCE [LARGE SCALE GENOMIC DNA]</scope>
    <source>
        <strain evidence="2">USNM 41457</strain>
    </source>
</reference>
<sequence>SKKFQEWNSFFINFYENCSQIASNGSLVVQNEEFLDALEGLRNVISNTSEEVQSVVQDVEKTEGHSYNDPIKNLNEQCSSKLKNLIDSYDFLCEFKHNINIFIKESLAFAKSNSSIVENESTTDQTQSDLNNHSLNTKKALFAFLYEEFAIKLYTSEEKNDTIHEITDLLLNLNCSDFGKELQKGKVNKKKTYLIIK</sequence>
<name>J9DFZ2_EDHAE</name>